<comment type="caution">
    <text evidence="7">The sequence shown here is derived from an EMBL/GenBank/DDBJ whole genome shotgun (WGS) entry which is preliminary data.</text>
</comment>
<evidence type="ECO:0000256" key="4">
    <source>
        <dbReference type="ARBA" id="ARBA00022795"/>
    </source>
</evidence>
<accession>A9DA41</accession>
<dbReference type="AlphaFoldDB" id="A9DA41"/>
<keyword evidence="5" id="KW-0143">Chaperone</keyword>
<proteinExistence type="inferred from homology"/>
<name>A9DA41_9GAMM</name>
<organism evidence="7 8">
    <name type="scientific">Shewanella benthica KT99</name>
    <dbReference type="NCBI Taxonomy" id="314608"/>
    <lineage>
        <taxon>Bacteria</taxon>
        <taxon>Pseudomonadati</taxon>
        <taxon>Pseudomonadota</taxon>
        <taxon>Gammaproteobacteria</taxon>
        <taxon>Alteromonadales</taxon>
        <taxon>Shewanellaceae</taxon>
        <taxon>Shewanella</taxon>
    </lineage>
</organism>
<keyword evidence="7" id="KW-0282">Flagellum</keyword>
<evidence type="ECO:0000256" key="5">
    <source>
        <dbReference type="ARBA" id="ARBA00023186"/>
    </source>
</evidence>
<dbReference type="GO" id="GO:0005829">
    <property type="term" value="C:cytosol"/>
    <property type="evidence" value="ECO:0007669"/>
    <property type="project" value="UniProtKB-SubCell"/>
</dbReference>
<keyword evidence="3 6" id="KW-0963">Cytoplasm</keyword>
<dbReference type="InterPro" id="IPR036584">
    <property type="entry name" value="FliS_sf"/>
</dbReference>
<dbReference type="GO" id="GO:0071973">
    <property type="term" value="P:bacterial-type flagellum-dependent cell motility"/>
    <property type="evidence" value="ECO:0007669"/>
    <property type="project" value="TreeGrafter"/>
</dbReference>
<dbReference type="InterPro" id="IPR003713">
    <property type="entry name" value="FliS"/>
</dbReference>
<dbReference type="PANTHER" id="PTHR34773:SF1">
    <property type="entry name" value="FLAGELLAR SECRETION CHAPERONE FLIS"/>
    <property type="match status" value="1"/>
</dbReference>
<sequence length="136" mass="15082">MRRSLQSYRKVSLDNEIGVASPHRIIQMMFEGALQRIAQSRYAIENADIANKGVNIGKAIGIISGLNSSLNMEEGGEMVNNVSDLYDFMLRRLSEANISNDIKALDDVSEILKTIKEGWDAIPAEDHHIVSHTEAV</sequence>
<evidence type="ECO:0000256" key="1">
    <source>
        <dbReference type="ARBA" id="ARBA00004514"/>
    </source>
</evidence>
<gene>
    <name evidence="7" type="ORF">KT99_15767</name>
</gene>
<dbReference type="SUPFAM" id="SSF101116">
    <property type="entry name" value="Flagellar export chaperone FliS"/>
    <property type="match status" value="1"/>
</dbReference>
<dbReference type="STRING" id="314608.KT99_15767"/>
<keyword evidence="7" id="KW-0966">Cell projection</keyword>
<comment type="similarity">
    <text evidence="2 6">Belongs to the FliS family.</text>
</comment>
<dbReference type="GO" id="GO:0044780">
    <property type="term" value="P:bacterial-type flagellum assembly"/>
    <property type="evidence" value="ECO:0007669"/>
    <property type="project" value="InterPro"/>
</dbReference>
<dbReference type="Proteomes" id="UP000005839">
    <property type="component" value="Unassembled WGS sequence"/>
</dbReference>
<reference evidence="7 8" key="1">
    <citation type="submission" date="2007-10" db="EMBL/GenBank/DDBJ databases">
        <authorList>
            <person name="Yayanos A."/>
            <person name="Ferriera S."/>
            <person name="Johnson J."/>
            <person name="Kravitz S."/>
            <person name="Halpern A."/>
            <person name="Remington K."/>
            <person name="Beeson K."/>
            <person name="Tran B."/>
            <person name="Rogers Y.-H."/>
            <person name="Friedman R."/>
            <person name="Venter J.C."/>
        </authorList>
    </citation>
    <scope>NUCLEOTIDE SEQUENCE [LARGE SCALE GENOMIC DNA]</scope>
    <source>
        <strain evidence="7 8">KT99</strain>
    </source>
</reference>
<evidence type="ECO:0000313" key="7">
    <source>
        <dbReference type="EMBL" id="EDQ00699.1"/>
    </source>
</evidence>
<comment type="subcellular location">
    <subcellularLocation>
        <location evidence="1 6">Cytoplasm</location>
        <location evidence="1 6">Cytosol</location>
    </subcellularLocation>
</comment>
<dbReference type="PIRSF" id="PIRSF039090">
    <property type="entry name" value="Flis"/>
    <property type="match status" value="1"/>
</dbReference>
<evidence type="ECO:0000256" key="3">
    <source>
        <dbReference type="ARBA" id="ARBA00022490"/>
    </source>
</evidence>
<dbReference type="RefSeq" id="WP_005499529.1">
    <property type="nucleotide sequence ID" value="NZ_ABIC01000017.1"/>
</dbReference>
<evidence type="ECO:0000313" key="8">
    <source>
        <dbReference type="Proteomes" id="UP000005839"/>
    </source>
</evidence>
<dbReference type="PANTHER" id="PTHR34773">
    <property type="entry name" value="FLAGELLAR SECRETION CHAPERONE FLIS"/>
    <property type="match status" value="1"/>
</dbReference>
<dbReference type="Gene3D" id="1.20.120.340">
    <property type="entry name" value="Flagellar protein FliS"/>
    <property type="match status" value="1"/>
</dbReference>
<dbReference type="CDD" id="cd16098">
    <property type="entry name" value="FliS"/>
    <property type="match status" value="1"/>
</dbReference>
<protein>
    <recommendedName>
        <fullName evidence="6">Flagellar secretion chaperone FliS</fullName>
    </recommendedName>
</protein>
<keyword evidence="4 6" id="KW-1005">Bacterial flagellum biogenesis</keyword>
<evidence type="ECO:0000256" key="2">
    <source>
        <dbReference type="ARBA" id="ARBA00008787"/>
    </source>
</evidence>
<dbReference type="EMBL" id="ABIC01000017">
    <property type="protein sequence ID" value="EDQ00699.1"/>
    <property type="molecule type" value="Genomic_DNA"/>
</dbReference>
<evidence type="ECO:0000256" key="6">
    <source>
        <dbReference type="PIRNR" id="PIRNR039090"/>
    </source>
</evidence>
<dbReference type="Pfam" id="PF02561">
    <property type="entry name" value="FliS"/>
    <property type="match status" value="1"/>
</dbReference>
<dbReference type="NCBIfam" id="TIGR00208">
    <property type="entry name" value="fliS"/>
    <property type="match status" value="1"/>
</dbReference>
<keyword evidence="7" id="KW-0969">Cilium</keyword>
<keyword evidence="8" id="KW-1185">Reference proteome</keyword>